<dbReference type="EMBL" id="UYWX01023709">
    <property type="protein sequence ID" value="VDM36321.1"/>
    <property type="molecule type" value="Genomic_DNA"/>
</dbReference>
<organism evidence="3">
    <name type="scientific">Hydatigena taeniaeformis</name>
    <name type="common">Feline tapeworm</name>
    <name type="synonym">Taenia taeniaeformis</name>
    <dbReference type="NCBI Taxonomy" id="6205"/>
    <lineage>
        <taxon>Eukaryota</taxon>
        <taxon>Metazoa</taxon>
        <taxon>Spiralia</taxon>
        <taxon>Lophotrochozoa</taxon>
        <taxon>Platyhelminthes</taxon>
        <taxon>Cestoda</taxon>
        <taxon>Eucestoda</taxon>
        <taxon>Cyclophyllidea</taxon>
        <taxon>Taeniidae</taxon>
        <taxon>Hydatigera</taxon>
    </lineage>
</organism>
<evidence type="ECO:0000313" key="2">
    <source>
        <dbReference type="Proteomes" id="UP000274429"/>
    </source>
</evidence>
<dbReference type="Gene3D" id="3.40.50.1240">
    <property type="entry name" value="Phosphoglycerate mutase-like"/>
    <property type="match status" value="1"/>
</dbReference>
<evidence type="ECO:0000313" key="3">
    <source>
        <dbReference type="WBParaSite" id="TTAC_0001135801-mRNA-1"/>
    </source>
</evidence>
<dbReference type="OrthoDB" id="414418at2759"/>
<gene>
    <name evidence="1" type="ORF">TTAC_LOCUS11341</name>
</gene>
<keyword evidence="2" id="KW-1185">Reference proteome</keyword>
<reference evidence="3" key="1">
    <citation type="submission" date="2017-02" db="UniProtKB">
        <authorList>
            <consortium name="WormBaseParasite"/>
        </authorList>
    </citation>
    <scope>IDENTIFICATION</scope>
</reference>
<accession>A0A0R3XCT1</accession>
<dbReference type="Proteomes" id="UP000274429">
    <property type="component" value="Unassembled WGS sequence"/>
</dbReference>
<dbReference type="AlphaFoldDB" id="A0A0R3XCT1"/>
<protein>
    <submittedName>
        <fullName evidence="3">Cytochrome P450</fullName>
    </submittedName>
</protein>
<name>A0A0R3XCT1_HYDTA</name>
<reference evidence="1 2" key="2">
    <citation type="submission" date="2018-11" db="EMBL/GenBank/DDBJ databases">
        <authorList>
            <consortium name="Pathogen Informatics"/>
        </authorList>
    </citation>
    <scope>NUCLEOTIDE SEQUENCE [LARGE SCALE GENOMIC DNA]</scope>
</reference>
<dbReference type="WBParaSite" id="TTAC_0001135801-mRNA-1">
    <property type="protein sequence ID" value="TTAC_0001135801-mRNA-1"/>
    <property type="gene ID" value="TTAC_0001135801"/>
</dbReference>
<dbReference type="STRING" id="6205.A0A0R3XCT1"/>
<sequence>HSQRIHFSHPPKFKYTHLFRPQETPLLFRIPTPLSGRSDYCIQVLCCIVGKIMVNFIIPFGYGTHICSLAVRIEPHLFEWLGWYSGKLPNFLSPTTLNELGYNVDREYQSLSSLDQLDLQESVPQFYARSTQLVNDILEHNPTKGR</sequence>
<proteinExistence type="predicted"/>
<dbReference type="InterPro" id="IPR029033">
    <property type="entry name" value="His_PPase_superfam"/>
</dbReference>
<evidence type="ECO:0000313" key="1">
    <source>
        <dbReference type="EMBL" id="VDM36321.1"/>
    </source>
</evidence>